<evidence type="ECO:0000313" key="1">
    <source>
        <dbReference type="EMBL" id="OWK27835.1"/>
    </source>
</evidence>
<reference evidence="1 2" key="1">
    <citation type="submission" date="2017-03" db="EMBL/GenBank/DDBJ databases">
        <title>Genome sequence of Sphingomonas dokdonensis DSM 21029.</title>
        <authorList>
            <person name="Poehlein A."/>
            <person name="Wuebbeler J.H."/>
            <person name="Steinbuechel A."/>
            <person name="Daniel R."/>
        </authorList>
    </citation>
    <scope>NUCLEOTIDE SEQUENCE [LARGE SCALE GENOMIC DNA]</scope>
    <source>
        <strain evidence="1 2">DSM 21029</strain>
    </source>
</reference>
<dbReference type="EMBL" id="NBBI01000009">
    <property type="protein sequence ID" value="OWK27835.1"/>
    <property type="molecule type" value="Genomic_DNA"/>
</dbReference>
<proteinExistence type="predicted"/>
<gene>
    <name evidence="1" type="ORF">SPDO_30750</name>
</gene>
<evidence type="ECO:0000313" key="2">
    <source>
        <dbReference type="Proteomes" id="UP000197290"/>
    </source>
</evidence>
<sequence>MPRKQMIVAARLVNAFCQIELGDDLLFIGCERATTETDEFGVAMQQRQGMEQDREILVTVAPPNKEEKGAFAINRGRSVGKAACAMWDNDRSIGETR</sequence>
<keyword evidence="2" id="KW-1185">Reference proteome</keyword>
<name>A0A2D0A4Y5_9SPHN</name>
<accession>A0A2D0A4Y5</accession>
<dbReference type="AlphaFoldDB" id="A0A2D0A4Y5"/>
<comment type="caution">
    <text evidence="1">The sequence shown here is derived from an EMBL/GenBank/DDBJ whole genome shotgun (WGS) entry which is preliminary data.</text>
</comment>
<organism evidence="1 2">
    <name type="scientific">Sphingomonas dokdonensis</name>
    <dbReference type="NCBI Taxonomy" id="344880"/>
    <lineage>
        <taxon>Bacteria</taxon>
        <taxon>Pseudomonadati</taxon>
        <taxon>Pseudomonadota</taxon>
        <taxon>Alphaproteobacteria</taxon>
        <taxon>Sphingomonadales</taxon>
        <taxon>Sphingomonadaceae</taxon>
        <taxon>Sphingomonas</taxon>
    </lineage>
</organism>
<dbReference type="Proteomes" id="UP000197290">
    <property type="component" value="Unassembled WGS sequence"/>
</dbReference>
<protein>
    <submittedName>
        <fullName evidence="1">Uncharacterized protein</fullName>
    </submittedName>
</protein>